<sequence length="408" mass="46103">MPKGKKKRPSSPAGPADLKKQKCGTHLPATKPGNTSGNAQNLPANQFATLPVDVSEREDIERREKVPPIFVNTSSSETVRKWLTRSIESGSLQASFRLCADGLKILPVGRTNYNFVRDFLSKTAMEHYSHDDPGKKPMKIVLRGLYDMDVSVLKEELKTLKLKVIEVFKMTRHNKNIKYRDQLYLIHLEKRSTTLPELKAVRAMFNIIVSWERYRQVHRDVTQCSNCLRFGHGGRNCYMKSRCATCGGEHKTQACNTINENIEVKCFNCGGDHSAKNRNCPKRAEFVKIRQQATTRNQPNRRRTPPAFTNMDFPALASLGVGSARVVPNLQPLPLNQRQKVADNTSPPGFSQQPRENKPAPTEESSSDLFSPQELLNIFIEMTTTLRDCKTRQEQVRALGGFIVKYSS</sequence>
<name>A0A1Q3FLP6_CULTA</name>
<protein>
    <submittedName>
        <fullName evidence="2">Putative jockey-n1 cq</fullName>
    </submittedName>
</protein>
<evidence type="ECO:0000313" key="2">
    <source>
        <dbReference type="EMBL" id="JAV28438.1"/>
    </source>
</evidence>
<accession>A0A1Q3FLP6</accession>
<organism evidence="2">
    <name type="scientific">Culex tarsalis</name>
    <name type="common">Encephalitis mosquito</name>
    <dbReference type="NCBI Taxonomy" id="7177"/>
    <lineage>
        <taxon>Eukaryota</taxon>
        <taxon>Metazoa</taxon>
        <taxon>Ecdysozoa</taxon>
        <taxon>Arthropoda</taxon>
        <taxon>Hexapoda</taxon>
        <taxon>Insecta</taxon>
        <taxon>Pterygota</taxon>
        <taxon>Neoptera</taxon>
        <taxon>Endopterygota</taxon>
        <taxon>Diptera</taxon>
        <taxon>Nematocera</taxon>
        <taxon>Culicoidea</taxon>
        <taxon>Culicidae</taxon>
        <taxon>Culicinae</taxon>
        <taxon>Culicini</taxon>
        <taxon>Culex</taxon>
        <taxon>Culex</taxon>
    </lineage>
</organism>
<evidence type="ECO:0000256" key="1">
    <source>
        <dbReference type="SAM" id="MobiDB-lite"/>
    </source>
</evidence>
<feature type="region of interest" description="Disordered" evidence="1">
    <location>
        <begin position="336"/>
        <end position="369"/>
    </location>
</feature>
<feature type="region of interest" description="Disordered" evidence="1">
    <location>
        <begin position="289"/>
        <end position="311"/>
    </location>
</feature>
<feature type="region of interest" description="Disordered" evidence="1">
    <location>
        <begin position="1"/>
        <end position="50"/>
    </location>
</feature>
<dbReference type="AlphaFoldDB" id="A0A1Q3FLP6"/>
<reference evidence="2" key="1">
    <citation type="submission" date="2017-01" db="EMBL/GenBank/DDBJ databases">
        <title>A deep insight into the sialotranscriptome of adult male and female Cluex tarsalis mosquitoes.</title>
        <authorList>
            <person name="Ribeiro J.M."/>
            <person name="Moreira F."/>
            <person name="Bernard K.A."/>
            <person name="Calvo E."/>
        </authorList>
    </citation>
    <scope>NUCLEOTIDE SEQUENCE</scope>
    <source>
        <strain evidence="2">Kern County</strain>
        <tissue evidence="2">Salivary glands</tissue>
    </source>
</reference>
<feature type="compositionally biased region" description="Polar residues" evidence="1">
    <location>
        <begin position="32"/>
        <end position="48"/>
    </location>
</feature>
<feature type="compositionally biased region" description="Polar residues" evidence="1">
    <location>
        <begin position="336"/>
        <end position="354"/>
    </location>
</feature>
<dbReference type="EMBL" id="GFDL01006607">
    <property type="protein sequence ID" value="JAV28438.1"/>
    <property type="molecule type" value="Transcribed_RNA"/>
</dbReference>
<proteinExistence type="predicted"/>